<feature type="compositionally biased region" description="Polar residues" evidence="1">
    <location>
        <begin position="56"/>
        <end position="78"/>
    </location>
</feature>
<keyword evidence="5" id="KW-1185">Reference proteome</keyword>
<protein>
    <submittedName>
        <fullName evidence="4">S-layer homology domain-containing protein</fullName>
    </submittedName>
</protein>
<evidence type="ECO:0000313" key="5">
    <source>
        <dbReference type="Proteomes" id="UP000237916"/>
    </source>
</evidence>
<feature type="chain" id="PRO_5038945610" evidence="2">
    <location>
        <begin position="26"/>
        <end position="481"/>
    </location>
</feature>
<feature type="domain" description="SLH" evidence="3">
    <location>
        <begin position="122"/>
        <end position="185"/>
    </location>
</feature>
<dbReference type="PROSITE" id="PS51272">
    <property type="entry name" value="SLH"/>
    <property type="match status" value="3"/>
</dbReference>
<evidence type="ECO:0000259" key="3">
    <source>
        <dbReference type="PROSITE" id="PS51272"/>
    </source>
</evidence>
<dbReference type="PANTHER" id="PTHR43308:SF5">
    <property type="entry name" value="S-LAYER PROTEIN _ PEPTIDOGLYCAN ENDO-BETA-N-ACETYLGLUCOSAMINIDASE"/>
    <property type="match status" value="1"/>
</dbReference>
<gene>
    <name evidence="4" type="ORF">VEHSUH05_03930</name>
</gene>
<dbReference type="InterPro" id="IPR001119">
    <property type="entry name" value="SLH_dom"/>
</dbReference>
<feature type="signal peptide" evidence="2">
    <location>
        <begin position="1"/>
        <end position="25"/>
    </location>
</feature>
<dbReference type="Proteomes" id="UP000237916">
    <property type="component" value="Unassembled WGS sequence"/>
</dbReference>
<feature type="domain" description="SLH" evidence="3">
    <location>
        <begin position="251"/>
        <end position="314"/>
    </location>
</feature>
<feature type="domain" description="SLH" evidence="3">
    <location>
        <begin position="186"/>
        <end position="246"/>
    </location>
</feature>
<reference evidence="4 5" key="1">
    <citation type="submission" date="2018-01" db="EMBL/GenBank/DDBJ databases">
        <title>Draft genome sequences of clinical isolates and type strains of oral Veillonella including Veillonella infantum sp., nov.</title>
        <authorList>
            <person name="Mashima I."/>
            <person name="Liao Y.-C."/>
            <person name="Sabharwal A."/>
            <person name="Haase E.M."/>
            <person name="Nakazawa F."/>
            <person name="Scannapieco F.A."/>
        </authorList>
    </citation>
    <scope>NUCLEOTIDE SEQUENCE [LARGE SCALE GENOMIC DNA]</scope>
    <source>
        <strain evidence="4 5">JCM 15641</strain>
    </source>
</reference>
<evidence type="ECO:0000256" key="1">
    <source>
        <dbReference type="SAM" id="MobiDB-lite"/>
    </source>
</evidence>
<dbReference type="Pfam" id="PF00395">
    <property type="entry name" value="SLH"/>
    <property type="match status" value="3"/>
</dbReference>
<sequence>MNKNTKYTLHALVLGALVATTGLTAANTTSTAATANTVPSTARAATQSAHADATTDKSAITNAKSPLPSVATNSQTALETRESRTESNPQRPTNNDLSTGTQTTVVNKQLPVGGPANIQNVRPYIFSDVPSDFWAANSISTVTRANLMKGYSDGTFRPNQPMTREEVASLFNNITNDGQAAFLSSKFKDITSDRWSALAIESVARKNIISGYGDDTYKPEKYMSRQEFAVVADNYIHYLGYTTEDPTVLDTVAYGDQKFVAPWAQDAVRELAYLGFTNYAPGTLFNPEKYITRAEAAEITYRMTQTEQALAFHNTLFRQQVENKTVRIIDNALNYGNDFTKFRNDGALFWEAGQLYASLTDQKKVDLVAKAIADAHDLQLDKTVVVSKGKLTQAQLEDYQSDAIALYQEKEPKGKIISIYPNTDTSALIITVDSIQKSTMKAFKKKFHDNVFLQLPPEPLTGGSDENIHFPLPQRNTKNKS</sequence>
<feature type="compositionally biased region" description="Polar residues" evidence="1">
    <location>
        <begin position="86"/>
        <end position="101"/>
    </location>
</feature>
<feature type="region of interest" description="Disordered" evidence="1">
    <location>
        <begin position="462"/>
        <end position="481"/>
    </location>
</feature>
<dbReference type="AlphaFoldDB" id="A0A2S7ZAI3"/>
<dbReference type="STRING" id="1298594.GCA_001312465_01589"/>
<keyword evidence="2" id="KW-0732">Signal</keyword>
<dbReference type="OrthoDB" id="5845122at2"/>
<dbReference type="EMBL" id="PPDB01000003">
    <property type="protein sequence ID" value="PQL20225.1"/>
    <property type="molecule type" value="Genomic_DNA"/>
</dbReference>
<proteinExistence type="predicted"/>
<organism evidence="4 5">
    <name type="scientific">Veillonella denticariosi JCM 15641</name>
    <dbReference type="NCBI Taxonomy" id="1298594"/>
    <lineage>
        <taxon>Bacteria</taxon>
        <taxon>Bacillati</taxon>
        <taxon>Bacillota</taxon>
        <taxon>Negativicutes</taxon>
        <taxon>Veillonellales</taxon>
        <taxon>Veillonellaceae</taxon>
        <taxon>Veillonella</taxon>
    </lineage>
</organism>
<name>A0A2S7ZAI3_9FIRM</name>
<dbReference type="PANTHER" id="PTHR43308">
    <property type="entry name" value="OUTER MEMBRANE PROTEIN ALPHA-RELATED"/>
    <property type="match status" value="1"/>
</dbReference>
<evidence type="ECO:0000313" key="4">
    <source>
        <dbReference type="EMBL" id="PQL20225.1"/>
    </source>
</evidence>
<comment type="caution">
    <text evidence="4">The sequence shown here is derived from an EMBL/GenBank/DDBJ whole genome shotgun (WGS) entry which is preliminary data.</text>
</comment>
<feature type="region of interest" description="Disordered" evidence="1">
    <location>
        <begin position="37"/>
        <end position="101"/>
    </location>
</feature>
<accession>A0A2S7ZAI3</accession>
<evidence type="ECO:0000256" key="2">
    <source>
        <dbReference type="SAM" id="SignalP"/>
    </source>
</evidence>
<dbReference type="RefSeq" id="WP_105090789.1">
    <property type="nucleotide sequence ID" value="NZ_PPDB01000003.1"/>
</dbReference>
<dbReference type="InterPro" id="IPR051465">
    <property type="entry name" value="Cell_Envelope_Struct_Comp"/>
</dbReference>